<name>A0A2A9A2M3_BACCE</name>
<dbReference type="PANTHER" id="PTHR43229">
    <property type="entry name" value="NODULATION PROTEIN J"/>
    <property type="match status" value="1"/>
</dbReference>
<evidence type="ECO:0000256" key="1">
    <source>
        <dbReference type="ARBA" id="ARBA00004141"/>
    </source>
</evidence>
<dbReference type="InterPro" id="IPR013525">
    <property type="entry name" value="ABC2_TM"/>
</dbReference>
<keyword evidence="4 5" id="KW-0472">Membrane</keyword>
<dbReference type="RefSeq" id="WP_088112874.1">
    <property type="nucleotide sequence ID" value="NZ_NTRR01000020.1"/>
</dbReference>
<dbReference type="PROSITE" id="PS51012">
    <property type="entry name" value="ABC_TM2"/>
    <property type="match status" value="1"/>
</dbReference>
<gene>
    <name evidence="7" type="ORF">CN307_13460</name>
</gene>
<organism evidence="7 8">
    <name type="scientific">Bacillus cereus</name>
    <dbReference type="NCBI Taxonomy" id="1396"/>
    <lineage>
        <taxon>Bacteria</taxon>
        <taxon>Bacillati</taxon>
        <taxon>Bacillota</taxon>
        <taxon>Bacilli</taxon>
        <taxon>Bacillales</taxon>
        <taxon>Bacillaceae</taxon>
        <taxon>Bacillus</taxon>
        <taxon>Bacillus cereus group</taxon>
    </lineage>
</organism>
<evidence type="ECO:0000256" key="4">
    <source>
        <dbReference type="ARBA" id="ARBA00023136"/>
    </source>
</evidence>
<feature type="transmembrane region" description="Helical" evidence="5">
    <location>
        <begin position="195"/>
        <end position="213"/>
    </location>
</feature>
<evidence type="ECO:0000313" key="7">
    <source>
        <dbReference type="EMBL" id="PFE15007.1"/>
    </source>
</evidence>
<feature type="transmembrane region" description="Helical" evidence="5">
    <location>
        <begin position="136"/>
        <end position="161"/>
    </location>
</feature>
<evidence type="ECO:0000256" key="5">
    <source>
        <dbReference type="RuleBase" id="RU361157"/>
    </source>
</evidence>
<comment type="subcellular location">
    <subcellularLocation>
        <location evidence="5">Cell membrane</location>
        <topology evidence="5">Multi-pass membrane protein</topology>
    </subcellularLocation>
    <subcellularLocation>
        <location evidence="1">Membrane</location>
        <topology evidence="1">Multi-pass membrane protein</topology>
    </subcellularLocation>
</comment>
<sequence length="260" mass="29634">MKKLRKIIFIMYLCLITCKRNYIFILKASISPIFLSLTALFMLRDSNVEQYFSYVIVGSSIMGMWISNVLITSNEIRSEIFLGTFEFINYSTTKISTIVWIRAIVYSLLGLISTAIMILLFLVINNNEFSIQNLGLFSIFLLFSVLCLSTMGLLLSALFVLMKEFSSLAVIFTRLIFVLCGVMFPITLLPKGIEMISYLLAPTWIVILLQSIITNNYSVINLTLYTFIILLQTICYYYISNILFNKISFKLTKGDSLGGI</sequence>
<dbReference type="Proteomes" id="UP000220032">
    <property type="component" value="Unassembled WGS sequence"/>
</dbReference>
<dbReference type="GO" id="GO:0005886">
    <property type="term" value="C:plasma membrane"/>
    <property type="evidence" value="ECO:0007669"/>
    <property type="project" value="UniProtKB-SubCell"/>
</dbReference>
<feature type="domain" description="ABC transmembrane type-2" evidence="6">
    <location>
        <begin position="20"/>
        <end position="247"/>
    </location>
</feature>
<dbReference type="EMBL" id="NTRR01000020">
    <property type="protein sequence ID" value="PFE15007.1"/>
    <property type="molecule type" value="Genomic_DNA"/>
</dbReference>
<dbReference type="InterPro" id="IPR047817">
    <property type="entry name" value="ABC2_TM_bact-type"/>
</dbReference>
<evidence type="ECO:0000256" key="3">
    <source>
        <dbReference type="ARBA" id="ARBA00022989"/>
    </source>
</evidence>
<keyword evidence="5" id="KW-1003">Cell membrane</keyword>
<dbReference type="PANTHER" id="PTHR43229:SF3">
    <property type="entry name" value="ABC-TYPE MULTIDRUG TRANSPORT SYSTEM, PERMEASE COMPONENT"/>
    <property type="match status" value="1"/>
</dbReference>
<comment type="similarity">
    <text evidence="5">Belongs to the ABC-2 integral membrane protein family.</text>
</comment>
<keyword evidence="3 5" id="KW-1133">Transmembrane helix</keyword>
<feature type="transmembrane region" description="Helical" evidence="5">
    <location>
        <begin position="21"/>
        <end position="39"/>
    </location>
</feature>
<feature type="transmembrane region" description="Helical" evidence="5">
    <location>
        <begin position="51"/>
        <end position="71"/>
    </location>
</feature>
<reference evidence="7 8" key="1">
    <citation type="submission" date="2017-09" db="EMBL/GenBank/DDBJ databases">
        <title>Large-scale bioinformatics analysis of Bacillus genomes uncovers conserved roles of natural products in bacterial physiology.</title>
        <authorList>
            <consortium name="Agbiome Team Llc"/>
            <person name="Bleich R.M."/>
            <person name="Grubbs K.J."/>
            <person name="Santa Maria K.C."/>
            <person name="Allen S.E."/>
            <person name="Farag S."/>
            <person name="Shank E.A."/>
            <person name="Bowers A."/>
        </authorList>
    </citation>
    <scope>NUCLEOTIDE SEQUENCE [LARGE SCALE GENOMIC DNA]</scope>
    <source>
        <strain evidence="7 8">AFS022681</strain>
    </source>
</reference>
<feature type="transmembrane region" description="Helical" evidence="5">
    <location>
        <begin position="168"/>
        <end position="189"/>
    </location>
</feature>
<feature type="transmembrane region" description="Helical" evidence="5">
    <location>
        <begin position="103"/>
        <end position="124"/>
    </location>
</feature>
<feature type="transmembrane region" description="Helical" evidence="5">
    <location>
        <begin position="220"/>
        <end position="239"/>
    </location>
</feature>
<keyword evidence="5" id="KW-0813">Transport</keyword>
<accession>A0A2A9A2M3</accession>
<evidence type="ECO:0000259" key="6">
    <source>
        <dbReference type="PROSITE" id="PS51012"/>
    </source>
</evidence>
<dbReference type="Pfam" id="PF01061">
    <property type="entry name" value="ABC2_membrane"/>
    <property type="match status" value="1"/>
</dbReference>
<proteinExistence type="inferred from homology"/>
<dbReference type="GO" id="GO:0140359">
    <property type="term" value="F:ABC-type transporter activity"/>
    <property type="evidence" value="ECO:0007669"/>
    <property type="project" value="InterPro"/>
</dbReference>
<dbReference type="InterPro" id="IPR051784">
    <property type="entry name" value="Nod_factor_ABC_transporter"/>
</dbReference>
<dbReference type="AlphaFoldDB" id="A0A2A9A2M3"/>
<keyword evidence="2 5" id="KW-0812">Transmembrane</keyword>
<comment type="caution">
    <text evidence="7">The sequence shown here is derived from an EMBL/GenBank/DDBJ whole genome shotgun (WGS) entry which is preliminary data.</text>
</comment>
<evidence type="ECO:0000256" key="2">
    <source>
        <dbReference type="ARBA" id="ARBA00022692"/>
    </source>
</evidence>
<evidence type="ECO:0000313" key="8">
    <source>
        <dbReference type="Proteomes" id="UP000220032"/>
    </source>
</evidence>
<protein>
    <recommendedName>
        <fullName evidence="5">Transport permease protein</fullName>
    </recommendedName>
</protein>